<sequence>MKLRRNKREGSAAKAAGPSRPAETPEVTRSESLAEGISAEELAMVEEMEREVSALQAKPSRWLERVIALSLVGLCVLGIIGSRLIEVRTETGGIDPRWWPTLMCGISLGLSLLLTVIAFTRPPFDREDLEVTNRGGWLRLVCTIVLSALYIVAWTLSGNFVVPSVILLVALMWVYDGRGWKALVIYPIATVAFIYLLFHTLLKVPL</sequence>
<dbReference type="InterPro" id="IPR009936">
    <property type="entry name" value="DUF1468"/>
</dbReference>
<feature type="region of interest" description="Disordered" evidence="1">
    <location>
        <begin position="1"/>
        <end position="31"/>
    </location>
</feature>
<feature type="domain" description="DUF1468" evidence="3">
    <location>
        <begin position="66"/>
        <end position="206"/>
    </location>
</feature>
<evidence type="ECO:0000313" key="5">
    <source>
        <dbReference type="Proteomes" id="UP000199183"/>
    </source>
</evidence>
<dbReference type="AlphaFoldDB" id="A0A1H4L221"/>
<gene>
    <name evidence="4" type="ORF">SAMN04489806_1387</name>
</gene>
<evidence type="ECO:0000256" key="1">
    <source>
        <dbReference type="SAM" id="MobiDB-lite"/>
    </source>
</evidence>
<evidence type="ECO:0000259" key="3">
    <source>
        <dbReference type="Pfam" id="PF07331"/>
    </source>
</evidence>
<feature type="transmembrane region" description="Helical" evidence="2">
    <location>
        <begin position="137"/>
        <end position="154"/>
    </location>
</feature>
<accession>A0A1H4L221</accession>
<dbReference type="Proteomes" id="UP000199183">
    <property type="component" value="Unassembled WGS sequence"/>
</dbReference>
<keyword evidence="5" id="KW-1185">Reference proteome</keyword>
<dbReference type="STRING" id="640635.SAMN04489806_1387"/>
<keyword evidence="2" id="KW-1133">Transmembrane helix</keyword>
<proteinExistence type="predicted"/>
<dbReference type="EMBL" id="FNRY01000001">
    <property type="protein sequence ID" value="SEB64516.1"/>
    <property type="molecule type" value="Genomic_DNA"/>
</dbReference>
<feature type="transmembrane region" description="Helical" evidence="2">
    <location>
        <begin position="183"/>
        <end position="202"/>
    </location>
</feature>
<feature type="transmembrane region" description="Helical" evidence="2">
    <location>
        <begin position="66"/>
        <end position="85"/>
    </location>
</feature>
<keyword evidence="2" id="KW-0812">Transmembrane</keyword>
<evidence type="ECO:0000256" key="2">
    <source>
        <dbReference type="SAM" id="Phobius"/>
    </source>
</evidence>
<protein>
    <submittedName>
        <fullName evidence="4">Tripartite tricarboxylate transporter TctB family protein</fullName>
    </submittedName>
</protein>
<reference evidence="4 5" key="1">
    <citation type="submission" date="2016-10" db="EMBL/GenBank/DDBJ databases">
        <authorList>
            <person name="de Groot N.N."/>
        </authorList>
    </citation>
    <scope>NUCLEOTIDE SEQUENCE [LARGE SCALE GENOMIC DNA]</scope>
    <source>
        <strain evidence="4 5">DSM 21799</strain>
    </source>
</reference>
<dbReference type="Pfam" id="PF07331">
    <property type="entry name" value="TctB"/>
    <property type="match status" value="1"/>
</dbReference>
<name>A0A1H4L221_9MICO</name>
<keyword evidence="2" id="KW-0472">Membrane</keyword>
<organism evidence="4 5">
    <name type="scientific">Paramicrobacterium humi</name>
    <dbReference type="NCBI Taxonomy" id="640635"/>
    <lineage>
        <taxon>Bacteria</taxon>
        <taxon>Bacillati</taxon>
        <taxon>Actinomycetota</taxon>
        <taxon>Actinomycetes</taxon>
        <taxon>Micrococcales</taxon>
        <taxon>Microbacteriaceae</taxon>
        <taxon>Paramicrobacterium</taxon>
    </lineage>
</organism>
<evidence type="ECO:0000313" key="4">
    <source>
        <dbReference type="EMBL" id="SEB64516.1"/>
    </source>
</evidence>
<feature type="transmembrane region" description="Helical" evidence="2">
    <location>
        <begin position="97"/>
        <end position="117"/>
    </location>
</feature>